<dbReference type="OrthoDB" id="9998062at2"/>
<name>A0A5B8XTQ7_9DELT</name>
<reference evidence="2 3" key="1">
    <citation type="submission" date="2019-08" db="EMBL/GenBank/DDBJ databases">
        <authorList>
            <person name="Liang Q."/>
        </authorList>
    </citation>
    <scope>NUCLEOTIDE SEQUENCE [LARGE SCALE GENOMIC DNA]</scope>
    <source>
        <strain evidence="2 3">V1718</strain>
    </source>
</reference>
<evidence type="ECO:0000313" key="3">
    <source>
        <dbReference type="Proteomes" id="UP000321595"/>
    </source>
</evidence>
<evidence type="ECO:0000313" key="2">
    <source>
        <dbReference type="EMBL" id="QED28671.1"/>
    </source>
</evidence>
<dbReference type="AlphaFoldDB" id="A0A5B8XTQ7"/>
<gene>
    <name evidence="2" type="ORF">FRD01_15795</name>
</gene>
<accession>A0A5B8XTQ7</accession>
<dbReference type="KEGG" id="bbae:FRD01_15795"/>
<dbReference type="Proteomes" id="UP000321595">
    <property type="component" value="Chromosome"/>
</dbReference>
<protein>
    <submittedName>
        <fullName evidence="2">Uncharacterized protein</fullName>
    </submittedName>
</protein>
<organism evidence="2 3">
    <name type="scientific">Microvenator marinus</name>
    <dbReference type="NCBI Taxonomy" id="2600177"/>
    <lineage>
        <taxon>Bacteria</taxon>
        <taxon>Deltaproteobacteria</taxon>
        <taxon>Bradymonadales</taxon>
        <taxon>Microvenatoraceae</taxon>
        <taxon>Microvenator</taxon>
    </lineage>
</organism>
<dbReference type="RefSeq" id="WP_146961306.1">
    <property type="nucleotide sequence ID" value="NZ_CP042467.1"/>
</dbReference>
<sequence>MDTQIPKTLAQIAPEVKPMAEFSVTRVVYHRSTYDTSKVGYPSNGPGDTYVYTAEKDPEFESFIKDLLDQTRVNDAVTLRDYIGFRLDQNRDEIKRIDALGPMYRAPSGSGVNTSFALFDGERELYEFQPDLRRYSGELVRNLYTKTVAAENKIAAEPFEDGIPRKADDIMPPPPQKSE</sequence>
<evidence type="ECO:0000256" key="1">
    <source>
        <dbReference type="SAM" id="MobiDB-lite"/>
    </source>
</evidence>
<keyword evidence="3" id="KW-1185">Reference proteome</keyword>
<dbReference type="EMBL" id="CP042467">
    <property type="protein sequence ID" value="QED28671.1"/>
    <property type="molecule type" value="Genomic_DNA"/>
</dbReference>
<proteinExistence type="predicted"/>
<feature type="region of interest" description="Disordered" evidence="1">
    <location>
        <begin position="157"/>
        <end position="179"/>
    </location>
</feature>